<protein>
    <submittedName>
        <fullName evidence="2">DAK2 domain-containing protein</fullName>
    </submittedName>
</protein>
<evidence type="ECO:0000313" key="3">
    <source>
        <dbReference type="Proteomes" id="UP000244989"/>
    </source>
</evidence>
<keyword evidence="3" id="KW-1185">Reference proteome</keyword>
<comment type="caution">
    <text evidence="2">The sequence shown here is derived from an EMBL/GenBank/DDBJ whole genome shotgun (WGS) entry which is preliminary data.</text>
</comment>
<name>A0A2U1T941_9CORY</name>
<sequence>MTTLAPLTGTHLRRWTQRVVAELGDRRSEINALNVFPVPDADTGSNMMHTMEAALAEVDALDPAEAEELAAVVRALATGSIRGARGNSGVVLSQVLRGIDQAVDAGEFTASTFADALAIAVGLVDKAISEPVEGTVVTVLRAATVAAQDARDDGGELTTVVSAAVDAARTALANTPSQLAVLREAGVVDAGGAGLVILLETFYAEVLGSSPDAPDPHSVAPAASEHAQPANLEVMFLFTADENTVSQLESELAEFGDSLTVARGEGEATFHIHSLIAGQVIETAFQRGAVSNLRIEVLPDTPVVHTEKPERLLLALTPPGAVADLYRTAGAEVIEVAGTGSDGEDDPVGAVLSLIRRTRAGEIVLLPNGLLSRRQLVAVDNATHAFEQSITLLPTSRLVSGIAAVGMHTPEEPLATTSYAMSEAAAAMRTATVVRAERAALTAAGPCARGDILVEVLGEIVVVAESVAEAVERAAHRLLESGGEQVTVLTVEPLDGEKLSEALGADVMVFDGTGLTATGLVAEIGVE</sequence>
<dbReference type="EMBL" id="QEEZ01000002">
    <property type="protein sequence ID" value="PWC02534.1"/>
    <property type="molecule type" value="Genomic_DNA"/>
</dbReference>
<dbReference type="Pfam" id="PF13684">
    <property type="entry name" value="FakA-like_C"/>
    <property type="match status" value="1"/>
</dbReference>
<dbReference type="PROSITE" id="PS51480">
    <property type="entry name" value="DHAL"/>
    <property type="match status" value="1"/>
</dbReference>
<dbReference type="SUPFAM" id="SSF101473">
    <property type="entry name" value="DhaL-like"/>
    <property type="match status" value="1"/>
</dbReference>
<feature type="domain" description="DhaL" evidence="1">
    <location>
        <begin position="10"/>
        <end position="204"/>
    </location>
</feature>
<dbReference type="InterPro" id="IPR019986">
    <property type="entry name" value="YloV-like"/>
</dbReference>
<dbReference type="GO" id="GO:0004371">
    <property type="term" value="F:glycerone kinase activity"/>
    <property type="evidence" value="ECO:0007669"/>
    <property type="project" value="InterPro"/>
</dbReference>
<proteinExistence type="predicted"/>
<dbReference type="RefSeq" id="WP_108431645.1">
    <property type="nucleotide sequence ID" value="NZ_CP026947.1"/>
</dbReference>
<dbReference type="GO" id="GO:0006071">
    <property type="term" value="P:glycerol metabolic process"/>
    <property type="evidence" value="ECO:0007669"/>
    <property type="project" value="InterPro"/>
</dbReference>
<dbReference type="Pfam" id="PF21645">
    <property type="entry name" value="FakA-like_M"/>
    <property type="match status" value="1"/>
</dbReference>
<dbReference type="OrthoDB" id="9760324at2"/>
<dbReference type="InterPro" id="IPR048394">
    <property type="entry name" value="FakA-like_M"/>
</dbReference>
<accession>A0A2U1T941</accession>
<dbReference type="KEGG" id="cyz:C3B44_06420"/>
<dbReference type="SMART" id="SM01121">
    <property type="entry name" value="Dak1_2"/>
    <property type="match status" value="1"/>
</dbReference>
<dbReference type="Pfam" id="PF02734">
    <property type="entry name" value="Dak2"/>
    <property type="match status" value="1"/>
</dbReference>
<dbReference type="NCBIfam" id="TIGR03599">
    <property type="entry name" value="YloV"/>
    <property type="match status" value="1"/>
</dbReference>
<dbReference type="PANTHER" id="PTHR33434:SF4">
    <property type="entry name" value="PHOSPHATASE PROTEIN"/>
    <property type="match status" value="1"/>
</dbReference>
<dbReference type="SMART" id="SM01120">
    <property type="entry name" value="Dak2"/>
    <property type="match status" value="1"/>
</dbReference>
<dbReference type="AlphaFoldDB" id="A0A2U1T941"/>
<dbReference type="PANTHER" id="PTHR33434">
    <property type="entry name" value="DEGV DOMAIN-CONTAINING PROTEIN DR_1986-RELATED"/>
    <property type="match status" value="1"/>
</dbReference>
<dbReference type="InterPro" id="IPR036117">
    <property type="entry name" value="DhaL_dom_sf"/>
</dbReference>
<organism evidence="2 3">
    <name type="scientific">Corynebacterium yudongzhengii</name>
    <dbReference type="NCBI Taxonomy" id="2080740"/>
    <lineage>
        <taxon>Bacteria</taxon>
        <taxon>Bacillati</taxon>
        <taxon>Actinomycetota</taxon>
        <taxon>Actinomycetes</taxon>
        <taxon>Mycobacteriales</taxon>
        <taxon>Corynebacteriaceae</taxon>
        <taxon>Corynebacterium</taxon>
    </lineage>
</organism>
<dbReference type="InterPro" id="IPR033470">
    <property type="entry name" value="FakA-like_C"/>
</dbReference>
<dbReference type="InterPro" id="IPR004007">
    <property type="entry name" value="DhaL_dom"/>
</dbReference>
<dbReference type="Proteomes" id="UP000244989">
    <property type="component" value="Unassembled WGS sequence"/>
</dbReference>
<evidence type="ECO:0000313" key="2">
    <source>
        <dbReference type="EMBL" id="PWC02534.1"/>
    </source>
</evidence>
<gene>
    <name evidence="2" type="ORF">DF222_00890</name>
</gene>
<dbReference type="InterPro" id="IPR050270">
    <property type="entry name" value="DegV_domain_contain"/>
</dbReference>
<evidence type="ECO:0000259" key="1">
    <source>
        <dbReference type="PROSITE" id="PS51480"/>
    </source>
</evidence>
<dbReference type="Gene3D" id="1.25.40.340">
    <property type="match status" value="1"/>
</dbReference>
<reference evidence="3" key="1">
    <citation type="submission" date="2018-04" db="EMBL/GenBank/DDBJ databases">
        <authorList>
            <person name="Liu S."/>
            <person name="Wang Z."/>
            <person name="Li J."/>
        </authorList>
    </citation>
    <scope>NUCLEOTIDE SEQUENCE [LARGE SCALE GENOMIC DNA]</scope>
    <source>
        <strain evidence="3">2189</strain>
    </source>
</reference>